<dbReference type="PANTHER" id="PTHR31313:SF78">
    <property type="entry name" value="TRANSCRIPTION FACTOR DOMAIN-CONTAINING PROTEIN"/>
    <property type="match status" value="1"/>
</dbReference>
<dbReference type="AlphaFoldDB" id="A0A9P7B021"/>
<accession>A0A9P7B021</accession>
<dbReference type="PANTHER" id="PTHR31313">
    <property type="entry name" value="TY1 ENHANCER ACTIVATOR"/>
    <property type="match status" value="1"/>
</dbReference>
<keyword evidence="4" id="KW-0805">Transcription regulation</keyword>
<dbReference type="EMBL" id="VNKQ01000004">
    <property type="protein sequence ID" value="KAG0651644.1"/>
    <property type="molecule type" value="Genomic_DNA"/>
</dbReference>
<comment type="subcellular location">
    <subcellularLocation>
        <location evidence="1">Nucleus</location>
    </subcellularLocation>
</comment>
<keyword evidence="6" id="KW-0804">Transcription</keyword>
<dbReference type="Gene3D" id="4.10.240.10">
    <property type="entry name" value="Zn(2)-C6 fungal-type DNA-binding domain"/>
    <property type="match status" value="1"/>
</dbReference>
<organism evidence="10 11">
    <name type="scientific">Hyphodiscus hymeniophilus</name>
    <dbReference type="NCBI Taxonomy" id="353542"/>
    <lineage>
        <taxon>Eukaryota</taxon>
        <taxon>Fungi</taxon>
        <taxon>Dikarya</taxon>
        <taxon>Ascomycota</taxon>
        <taxon>Pezizomycotina</taxon>
        <taxon>Leotiomycetes</taxon>
        <taxon>Helotiales</taxon>
        <taxon>Hyphodiscaceae</taxon>
        <taxon>Hyphodiscus</taxon>
    </lineage>
</organism>
<sequence length="628" mass="70916">MAESTPVSMSTPPPAPSSDARPRKRVSQACQPCGLKKIKCDGSSPKCTPCHMKGIDCSYGVSKRRARSRNPASPRSHIGSFLPPPSHHRDDSQRPLPQYSLPPINQIHERHKPTRHYSSISPELSTRFFQTYFNSIHPLWPILYKPLYASLDYGSPSDTMPPALVAAIYAIASCVEKSQQYAPNTVIQRFPEPRDFFEEALDLLQNGNGNQPLVNIFTPSITSCQVLAILVLQQHGVAEYPRAAVLCGFASSMAIDMRIHRASESVDSIQVEVRSRLWWNLFILEKMLSCEMGKPVLLRSEETDCPYPSLSEADEFELMSVYTRNPKESDQVRNPSIKLRTISVLHTSVKLAIIMERISREIYGLVARKTIRENQAAGESKRMDVWWELREWERDIETSPLKLDLDHLTSVPGIITNYVIMWHSTILIHRPFIARWQPHTDNPDSVSYNPLRICLQAAENICMILEKYFDRLPGLPCDMVFSVFTAASTLLYNSNHANGEVGVDVQRRLKLCIHWLQMLGKSWKSAGARQQLLSDMYDLPRHLQDSTKGQLLQSNPSTPFNQSTPRPEYLSASPSLPANGNFPRESSQSLEDWGFLREFGDSMDDFYALDVQLIGLLNGQGAESNGFV</sequence>
<comment type="caution">
    <text evidence="10">The sequence shown here is derived from an EMBL/GenBank/DDBJ whole genome shotgun (WGS) entry which is preliminary data.</text>
</comment>
<evidence type="ECO:0000256" key="3">
    <source>
        <dbReference type="ARBA" id="ARBA00022833"/>
    </source>
</evidence>
<dbReference type="InterPro" id="IPR007219">
    <property type="entry name" value="XnlR_reg_dom"/>
</dbReference>
<keyword evidence="3" id="KW-0862">Zinc</keyword>
<name>A0A9P7B021_9HELO</name>
<evidence type="ECO:0000313" key="11">
    <source>
        <dbReference type="Proteomes" id="UP000785200"/>
    </source>
</evidence>
<dbReference type="GO" id="GO:0008270">
    <property type="term" value="F:zinc ion binding"/>
    <property type="evidence" value="ECO:0007669"/>
    <property type="project" value="InterPro"/>
</dbReference>
<evidence type="ECO:0000256" key="5">
    <source>
        <dbReference type="ARBA" id="ARBA00023125"/>
    </source>
</evidence>
<dbReference type="PROSITE" id="PS50048">
    <property type="entry name" value="ZN2_CY6_FUNGAL_2"/>
    <property type="match status" value="1"/>
</dbReference>
<evidence type="ECO:0000256" key="7">
    <source>
        <dbReference type="ARBA" id="ARBA00023242"/>
    </source>
</evidence>
<feature type="compositionally biased region" description="Low complexity" evidence="8">
    <location>
        <begin position="1"/>
        <end position="10"/>
    </location>
</feature>
<gene>
    <name evidence="10" type="ORF">D0Z07_2143</name>
</gene>
<evidence type="ECO:0000259" key="9">
    <source>
        <dbReference type="PROSITE" id="PS50048"/>
    </source>
</evidence>
<reference evidence="10" key="1">
    <citation type="submission" date="2019-07" db="EMBL/GenBank/DDBJ databases">
        <title>Hyphodiscus hymeniophilus genome sequencing and assembly.</title>
        <authorList>
            <person name="Kramer G."/>
            <person name="Nodwell J."/>
        </authorList>
    </citation>
    <scope>NUCLEOTIDE SEQUENCE</scope>
    <source>
        <strain evidence="10">ATCC 34498</strain>
    </source>
</reference>
<feature type="compositionally biased region" description="Polar residues" evidence="8">
    <location>
        <begin position="572"/>
        <end position="587"/>
    </location>
</feature>
<dbReference type="GO" id="GO:0003677">
    <property type="term" value="F:DNA binding"/>
    <property type="evidence" value="ECO:0007669"/>
    <property type="project" value="UniProtKB-KW"/>
</dbReference>
<dbReference type="SMART" id="SM00066">
    <property type="entry name" value="GAL4"/>
    <property type="match status" value="1"/>
</dbReference>
<dbReference type="Pfam" id="PF00172">
    <property type="entry name" value="Zn_clus"/>
    <property type="match status" value="1"/>
</dbReference>
<dbReference type="InterPro" id="IPR036864">
    <property type="entry name" value="Zn2-C6_fun-type_DNA-bd_sf"/>
</dbReference>
<keyword evidence="2" id="KW-0479">Metal-binding</keyword>
<dbReference type="InterPro" id="IPR001138">
    <property type="entry name" value="Zn2Cys6_DnaBD"/>
</dbReference>
<feature type="compositionally biased region" description="Polar residues" evidence="8">
    <location>
        <begin position="547"/>
        <end position="565"/>
    </location>
</feature>
<dbReference type="GO" id="GO:0005634">
    <property type="term" value="C:nucleus"/>
    <property type="evidence" value="ECO:0007669"/>
    <property type="project" value="UniProtKB-SubCell"/>
</dbReference>
<dbReference type="Proteomes" id="UP000785200">
    <property type="component" value="Unassembled WGS sequence"/>
</dbReference>
<evidence type="ECO:0000256" key="8">
    <source>
        <dbReference type="SAM" id="MobiDB-lite"/>
    </source>
</evidence>
<keyword evidence="5" id="KW-0238">DNA-binding</keyword>
<dbReference type="GO" id="GO:0006351">
    <property type="term" value="P:DNA-templated transcription"/>
    <property type="evidence" value="ECO:0007669"/>
    <property type="project" value="InterPro"/>
</dbReference>
<evidence type="ECO:0000256" key="2">
    <source>
        <dbReference type="ARBA" id="ARBA00022723"/>
    </source>
</evidence>
<evidence type="ECO:0000256" key="1">
    <source>
        <dbReference type="ARBA" id="ARBA00004123"/>
    </source>
</evidence>
<feature type="domain" description="Zn(2)-C6 fungal-type" evidence="9">
    <location>
        <begin position="29"/>
        <end position="59"/>
    </location>
</feature>
<dbReference type="Pfam" id="PF04082">
    <property type="entry name" value="Fungal_trans"/>
    <property type="match status" value="1"/>
</dbReference>
<dbReference type="SUPFAM" id="SSF57701">
    <property type="entry name" value="Zn2/Cys6 DNA-binding domain"/>
    <property type="match status" value="1"/>
</dbReference>
<feature type="region of interest" description="Disordered" evidence="8">
    <location>
        <begin position="66"/>
        <end position="101"/>
    </location>
</feature>
<dbReference type="OrthoDB" id="4161332at2759"/>
<keyword evidence="11" id="KW-1185">Reference proteome</keyword>
<dbReference type="InterPro" id="IPR051615">
    <property type="entry name" value="Transcr_Regulatory_Elem"/>
</dbReference>
<dbReference type="SMART" id="SM00906">
    <property type="entry name" value="Fungal_trans"/>
    <property type="match status" value="1"/>
</dbReference>
<evidence type="ECO:0000256" key="6">
    <source>
        <dbReference type="ARBA" id="ARBA00023163"/>
    </source>
</evidence>
<dbReference type="CDD" id="cd12148">
    <property type="entry name" value="fungal_TF_MHR"/>
    <property type="match status" value="1"/>
</dbReference>
<feature type="region of interest" description="Disordered" evidence="8">
    <location>
        <begin position="547"/>
        <end position="587"/>
    </location>
</feature>
<feature type="region of interest" description="Disordered" evidence="8">
    <location>
        <begin position="1"/>
        <end position="28"/>
    </location>
</feature>
<evidence type="ECO:0000256" key="4">
    <source>
        <dbReference type="ARBA" id="ARBA00023015"/>
    </source>
</evidence>
<keyword evidence="7" id="KW-0539">Nucleus</keyword>
<dbReference type="CDD" id="cd00067">
    <property type="entry name" value="GAL4"/>
    <property type="match status" value="1"/>
</dbReference>
<dbReference type="GO" id="GO:0000981">
    <property type="term" value="F:DNA-binding transcription factor activity, RNA polymerase II-specific"/>
    <property type="evidence" value="ECO:0007669"/>
    <property type="project" value="InterPro"/>
</dbReference>
<evidence type="ECO:0000313" key="10">
    <source>
        <dbReference type="EMBL" id="KAG0651644.1"/>
    </source>
</evidence>
<proteinExistence type="predicted"/>
<protein>
    <submittedName>
        <fullName evidence="10">Citrinin biosynthesis transcriptional activator mrl3</fullName>
    </submittedName>
</protein>